<dbReference type="GO" id="GO:0020037">
    <property type="term" value="F:heme binding"/>
    <property type="evidence" value="ECO:0007669"/>
    <property type="project" value="InterPro"/>
</dbReference>
<gene>
    <name evidence="3" type="ORF">Q4535_17575</name>
</gene>
<feature type="transmembrane region" description="Helical" evidence="2">
    <location>
        <begin position="343"/>
        <end position="361"/>
    </location>
</feature>
<dbReference type="Proteomes" id="UP001170481">
    <property type="component" value="Unassembled WGS sequence"/>
</dbReference>
<protein>
    <submittedName>
        <fullName evidence="3">Cbb3-type cytochrome c oxidase subunit I</fullName>
    </submittedName>
</protein>
<feature type="transmembrane region" description="Helical" evidence="2">
    <location>
        <begin position="94"/>
        <end position="114"/>
    </location>
</feature>
<name>A0AAP4U221_9GAMM</name>
<reference evidence="3" key="1">
    <citation type="submission" date="2023-07" db="EMBL/GenBank/DDBJ databases">
        <title>Genome content predicts the carbon catabolic preferences of heterotrophic bacteria.</title>
        <authorList>
            <person name="Gralka M."/>
        </authorList>
    </citation>
    <scope>NUCLEOTIDE SEQUENCE</scope>
    <source>
        <strain evidence="3">C2R13</strain>
    </source>
</reference>
<feature type="transmembrane region" description="Helical" evidence="2">
    <location>
        <begin position="303"/>
        <end position="323"/>
    </location>
</feature>
<dbReference type="EMBL" id="JAUORK010000041">
    <property type="protein sequence ID" value="MDO6673915.1"/>
    <property type="molecule type" value="Genomic_DNA"/>
</dbReference>
<dbReference type="RefSeq" id="WP_303595679.1">
    <property type="nucleotide sequence ID" value="NZ_JAUORK010000041.1"/>
</dbReference>
<keyword evidence="2" id="KW-1133">Transmembrane helix</keyword>
<dbReference type="GO" id="GO:0009060">
    <property type="term" value="P:aerobic respiration"/>
    <property type="evidence" value="ECO:0007669"/>
    <property type="project" value="InterPro"/>
</dbReference>
<sequence>MAVIWGLLSLCLAVWLNLIWLWPSLGPEVAWLSYGRLAPLQHHLLLYGLGGSAVIAGGYSIAMHSILQRESRTDAETAIPDIALPPFTLKLMHFTFLGWQAVVALGALAIVAGYSSGQYMAEAPWLVDLLMTLVWLAVAWVFFTMLEQRTLRRLPVACWYFIAGLMLVLMQHVLISLSVPIGLLESIPLFTGSLETLIQRWQAGPLPGGMFAFGVIALLHHVVTSRSRLPLYSHRLAATSFWMLVLLVTWGGAPLLFASALPAWSQTLGMAMGLLLLAPGLALSLNGLMTLKEDWHSLRRDPLNCLLAAALISFALAVLEYSLLSLPTLNALTFSAANSLSPAASLGVVATVAIVMAYHLLPPMRSLALLKTHALLAIIGTLLCIAASWATTLLQGSMWHVLADDGRPLYTLSEVLEAARMPMMISLGGLACWALGLLLMLLNVTRTLADQKSERQAAHERQRLSSGSRKASSEPARHSAPPSTTPPATSSGGHYA</sequence>
<feature type="region of interest" description="Disordered" evidence="1">
    <location>
        <begin position="453"/>
        <end position="496"/>
    </location>
</feature>
<keyword evidence="2" id="KW-0812">Transmembrane</keyword>
<proteinExistence type="predicted"/>
<feature type="compositionally biased region" description="Low complexity" evidence="1">
    <location>
        <begin position="479"/>
        <end position="496"/>
    </location>
</feature>
<dbReference type="SUPFAM" id="SSF81442">
    <property type="entry name" value="Cytochrome c oxidase subunit I-like"/>
    <property type="match status" value="1"/>
</dbReference>
<feature type="transmembrane region" description="Helical" evidence="2">
    <location>
        <begin position="236"/>
        <end position="257"/>
    </location>
</feature>
<evidence type="ECO:0000256" key="1">
    <source>
        <dbReference type="SAM" id="MobiDB-lite"/>
    </source>
</evidence>
<dbReference type="GO" id="GO:0004129">
    <property type="term" value="F:cytochrome-c oxidase activity"/>
    <property type="evidence" value="ECO:0007669"/>
    <property type="project" value="InterPro"/>
</dbReference>
<feature type="transmembrane region" description="Helical" evidence="2">
    <location>
        <begin position="158"/>
        <end position="183"/>
    </location>
</feature>
<feature type="transmembrane region" description="Helical" evidence="2">
    <location>
        <begin position="126"/>
        <end position="146"/>
    </location>
</feature>
<evidence type="ECO:0000256" key="2">
    <source>
        <dbReference type="SAM" id="Phobius"/>
    </source>
</evidence>
<keyword evidence="2" id="KW-0472">Membrane</keyword>
<dbReference type="AlphaFoldDB" id="A0AAP4U221"/>
<dbReference type="InterPro" id="IPR036927">
    <property type="entry name" value="Cyt_c_oxase-like_su1_sf"/>
</dbReference>
<feature type="transmembrane region" description="Helical" evidence="2">
    <location>
        <begin position="269"/>
        <end position="291"/>
    </location>
</feature>
<accession>A0AAP4U221</accession>
<evidence type="ECO:0000313" key="3">
    <source>
        <dbReference type="EMBL" id="MDO6673915.1"/>
    </source>
</evidence>
<organism evidence="3 4">
    <name type="scientific">Cobetia amphilecti</name>
    <dbReference type="NCBI Taxonomy" id="1055104"/>
    <lineage>
        <taxon>Bacteria</taxon>
        <taxon>Pseudomonadati</taxon>
        <taxon>Pseudomonadota</taxon>
        <taxon>Gammaproteobacteria</taxon>
        <taxon>Oceanospirillales</taxon>
        <taxon>Halomonadaceae</taxon>
        <taxon>Cobetia</taxon>
    </lineage>
</organism>
<feature type="transmembrane region" description="Helical" evidence="2">
    <location>
        <begin position="45"/>
        <end position="62"/>
    </location>
</feature>
<dbReference type="GO" id="GO:0016020">
    <property type="term" value="C:membrane"/>
    <property type="evidence" value="ECO:0007669"/>
    <property type="project" value="InterPro"/>
</dbReference>
<feature type="compositionally biased region" description="Basic and acidic residues" evidence="1">
    <location>
        <begin position="453"/>
        <end position="463"/>
    </location>
</feature>
<feature type="transmembrane region" description="Helical" evidence="2">
    <location>
        <begin position="421"/>
        <end position="442"/>
    </location>
</feature>
<feature type="transmembrane region" description="Helical" evidence="2">
    <location>
        <begin position="373"/>
        <end position="401"/>
    </location>
</feature>
<dbReference type="Pfam" id="PF00115">
    <property type="entry name" value="COX1"/>
    <property type="match status" value="1"/>
</dbReference>
<feature type="transmembrane region" description="Helical" evidence="2">
    <location>
        <begin position="203"/>
        <end position="224"/>
    </location>
</feature>
<dbReference type="InterPro" id="IPR000883">
    <property type="entry name" value="Cyt_C_Oxase_1"/>
</dbReference>
<comment type="caution">
    <text evidence="3">The sequence shown here is derived from an EMBL/GenBank/DDBJ whole genome shotgun (WGS) entry which is preliminary data.</text>
</comment>
<dbReference type="Gene3D" id="1.20.210.10">
    <property type="entry name" value="Cytochrome c oxidase-like, subunit I domain"/>
    <property type="match status" value="1"/>
</dbReference>
<evidence type="ECO:0000313" key="4">
    <source>
        <dbReference type="Proteomes" id="UP001170481"/>
    </source>
</evidence>